<dbReference type="EMBL" id="JACRWD010000002">
    <property type="protein sequence ID" value="MBC6003907.1"/>
    <property type="molecule type" value="Genomic_DNA"/>
</dbReference>
<feature type="site" description="Important for catalytic activity" evidence="7">
    <location>
        <position position="226"/>
    </location>
</feature>
<keyword evidence="3 7" id="KW-1133">Transmembrane helix</keyword>
<dbReference type="Pfam" id="PF02618">
    <property type="entry name" value="YceG"/>
    <property type="match status" value="1"/>
</dbReference>
<evidence type="ECO:0000256" key="3">
    <source>
        <dbReference type="ARBA" id="ARBA00022989"/>
    </source>
</evidence>
<evidence type="ECO:0000313" key="8">
    <source>
        <dbReference type="EMBL" id="MBC6003907.1"/>
    </source>
</evidence>
<gene>
    <name evidence="7 8" type="primary">mltG</name>
    <name evidence="8" type="ORF">H8891_08830</name>
</gene>
<dbReference type="Proteomes" id="UP000611796">
    <property type="component" value="Unassembled WGS sequence"/>
</dbReference>
<dbReference type="Gene3D" id="3.30.160.60">
    <property type="entry name" value="Classic Zinc Finger"/>
    <property type="match status" value="1"/>
</dbReference>
<keyword evidence="5 7" id="KW-0456">Lyase</keyword>
<dbReference type="InterPro" id="IPR003770">
    <property type="entry name" value="MLTG-like"/>
</dbReference>
<accession>A0ABR7K485</accession>
<keyword evidence="6 7" id="KW-0961">Cell wall biogenesis/degradation</keyword>
<dbReference type="NCBIfam" id="TIGR00247">
    <property type="entry name" value="endolytic transglycosylase MltG"/>
    <property type="match status" value="1"/>
</dbReference>
<comment type="function">
    <text evidence="7">Functions as a peptidoglycan terminase that cleaves nascent peptidoglycan strands endolytically to terminate their elongation.</text>
</comment>
<dbReference type="PANTHER" id="PTHR30518:SF2">
    <property type="entry name" value="ENDOLYTIC MUREIN TRANSGLYCOSYLASE"/>
    <property type="match status" value="1"/>
</dbReference>
<comment type="catalytic activity">
    <reaction evidence="7">
        <text>a peptidoglycan chain = a peptidoglycan chain with N-acetyl-1,6-anhydromuramyl-[peptide] at the reducing end + a peptidoglycan chain with N-acetylglucosamine at the non-reducing end.</text>
        <dbReference type="EC" id="4.2.2.29"/>
    </reaction>
</comment>
<proteinExistence type="inferred from homology"/>
<comment type="caution">
    <text evidence="8">The sequence shown here is derived from an EMBL/GenBank/DDBJ whole genome shotgun (WGS) entry which is preliminary data.</text>
</comment>
<comment type="subcellular location">
    <subcellularLocation>
        <location evidence="7">Cell membrane</location>
        <topology evidence="7">Single-pass membrane protein</topology>
    </subcellularLocation>
</comment>
<evidence type="ECO:0000256" key="5">
    <source>
        <dbReference type="ARBA" id="ARBA00023239"/>
    </source>
</evidence>
<keyword evidence="2 7" id="KW-0812">Transmembrane</keyword>
<dbReference type="HAMAP" id="MF_02065">
    <property type="entry name" value="MltG"/>
    <property type="match status" value="1"/>
</dbReference>
<dbReference type="CDD" id="cd08010">
    <property type="entry name" value="MltG_like"/>
    <property type="match status" value="1"/>
</dbReference>
<dbReference type="EC" id="4.2.2.29" evidence="7"/>
<reference evidence="8 9" key="1">
    <citation type="submission" date="2020-08" db="EMBL/GenBank/DDBJ databases">
        <authorList>
            <person name="Liu C."/>
            <person name="Sun Q."/>
        </authorList>
    </citation>
    <scope>NUCLEOTIDE SEQUENCE [LARGE SCALE GENOMIC DNA]</scope>
    <source>
        <strain evidence="8 9">NSJ-45</strain>
    </source>
</reference>
<dbReference type="PANTHER" id="PTHR30518">
    <property type="entry name" value="ENDOLYTIC MUREIN TRANSGLYCOSYLASE"/>
    <property type="match status" value="1"/>
</dbReference>
<comment type="similarity">
    <text evidence="7">Belongs to the transglycosylase MltG family.</text>
</comment>
<feature type="transmembrane region" description="Helical" evidence="7">
    <location>
        <begin position="7"/>
        <end position="28"/>
    </location>
</feature>
<dbReference type="Gene3D" id="3.30.1490.480">
    <property type="entry name" value="Endolytic murein transglycosylase"/>
    <property type="match status" value="2"/>
</dbReference>
<dbReference type="RefSeq" id="WP_187006154.1">
    <property type="nucleotide sequence ID" value="NZ_JACRWD010000002.1"/>
</dbReference>
<evidence type="ECO:0000313" key="9">
    <source>
        <dbReference type="Proteomes" id="UP000611796"/>
    </source>
</evidence>
<evidence type="ECO:0000256" key="7">
    <source>
        <dbReference type="HAMAP-Rule" id="MF_02065"/>
    </source>
</evidence>
<evidence type="ECO:0000256" key="1">
    <source>
        <dbReference type="ARBA" id="ARBA00022475"/>
    </source>
</evidence>
<keyword evidence="4 7" id="KW-0472">Membrane</keyword>
<evidence type="ECO:0000256" key="2">
    <source>
        <dbReference type="ARBA" id="ARBA00022692"/>
    </source>
</evidence>
<organism evidence="8 9">
    <name type="scientific">Paeniclostridium hominis</name>
    <dbReference type="NCBI Taxonomy" id="2764329"/>
    <lineage>
        <taxon>Bacteria</taxon>
        <taxon>Bacillati</taxon>
        <taxon>Bacillota</taxon>
        <taxon>Clostridia</taxon>
        <taxon>Peptostreptococcales</taxon>
        <taxon>Peptostreptococcaceae</taxon>
        <taxon>Paeniclostridium</taxon>
    </lineage>
</organism>
<keyword evidence="1 7" id="KW-1003">Cell membrane</keyword>
<evidence type="ECO:0000256" key="6">
    <source>
        <dbReference type="ARBA" id="ARBA00023316"/>
    </source>
</evidence>
<name>A0ABR7K485_9FIRM</name>
<protein>
    <recommendedName>
        <fullName evidence="7">Endolytic murein transglycosylase</fullName>
        <ecNumber evidence="7">4.2.2.29</ecNumber>
    </recommendedName>
    <alternativeName>
        <fullName evidence="7">Peptidoglycan lytic transglycosylase</fullName>
    </alternativeName>
    <alternativeName>
        <fullName evidence="7">Peptidoglycan polymerization terminase</fullName>
    </alternativeName>
</protein>
<keyword evidence="9" id="KW-1185">Reference proteome</keyword>
<sequence length="351" mass="40692">MNFRKVNLKVISIITIIILGLIAGYIYIQVGPYDKNSKKDMIVEIPNGSTLTDVSNILKENKIIKNKVLFKVVSKFKPNEHGVKAGKYLLRQSYSNSKILDILFSGKTYNDGIKVTIPEGSTYKEVIKYLTSKGIGKKENYEKLINNPKEFYSKFKYLDEKDILSLEGFLYPDTYYFDKKVTEEEVLSAMLKRFEKMYTDKFKKEQKERGLTLQQVVNLASIIEKEAVLDEDRPMIASVFYNRLNVDMPLQSDATIQYIFDERKDRVMYKDLKIKSPYNSYINKGLPPTPISNPGVKSIEAVLNPANSDYLYFVATIDGKNNYSKTYEEHLKHVENYKKDRDKLNQEKSEK</sequence>
<evidence type="ECO:0000256" key="4">
    <source>
        <dbReference type="ARBA" id="ARBA00023136"/>
    </source>
</evidence>